<gene>
    <name evidence="1" type="ORF">TI39_contig4835g00001</name>
</gene>
<reference evidence="1 2" key="1">
    <citation type="submission" date="2015-03" db="EMBL/GenBank/DDBJ databases">
        <title>RNA-seq based gene annotation and comparative genomics of four Zymoseptoria species reveal species-specific pathogenicity related genes and transposable element activity.</title>
        <authorList>
            <person name="Grandaubert J."/>
            <person name="Bhattacharyya A."/>
            <person name="Stukenbrock E.H."/>
        </authorList>
    </citation>
    <scope>NUCLEOTIDE SEQUENCE [LARGE SCALE GENOMIC DNA]</scope>
    <source>
        <strain evidence="1 2">Zb18110</strain>
    </source>
</reference>
<comment type="caution">
    <text evidence="1">The sequence shown here is derived from an EMBL/GenBank/DDBJ whole genome shotgun (WGS) entry which is preliminary data.</text>
</comment>
<dbReference type="OrthoDB" id="2536771at2759"/>
<accession>A0A0F4G6A3</accession>
<protein>
    <submittedName>
        <fullName evidence="1">Uncharacterized protein</fullName>
    </submittedName>
</protein>
<name>A0A0F4G6A3_9PEZI</name>
<keyword evidence="2" id="KW-1185">Reference proteome</keyword>
<evidence type="ECO:0000313" key="2">
    <source>
        <dbReference type="Proteomes" id="UP000033647"/>
    </source>
</evidence>
<sequence>VTPSIIADIATIAAAFIGYAATRRTNQHAGTTPMRDENALFNPFDGMVMDLFGSLDHPNITYLDSSNNTLTALLGNIHLEIQDDGEHVTGLINLPDQTPHLHARADKLTGARVIYANARVGGTVESRSFSNSDAQRIGNRVSTNFESVCNHYGGAMYDCLRSGSRDGWTAAMRVEGQANNNGNYQAVNCPSSCNVKRNNI</sequence>
<dbReference type="Proteomes" id="UP000033647">
    <property type="component" value="Unassembled WGS sequence"/>
</dbReference>
<proteinExistence type="predicted"/>
<dbReference type="AlphaFoldDB" id="A0A0F4G6A3"/>
<evidence type="ECO:0000313" key="1">
    <source>
        <dbReference type="EMBL" id="KJX92896.1"/>
    </source>
</evidence>
<organism evidence="1 2">
    <name type="scientific">Zymoseptoria brevis</name>
    <dbReference type="NCBI Taxonomy" id="1047168"/>
    <lineage>
        <taxon>Eukaryota</taxon>
        <taxon>Fungi</taxon>
        <taxon>Dikarya</taxon>
        <taxon>Ascomycota</taxon>
        <taxon>Pezizomycotina</taxon>
        <taxon>Dothideomycetes</taxon>
        <taxon>Dothideomycetidae</taxon>
        <taxon>Mycosphaerellales</taxon>
        <taxon>Mycosphaerellaceae</taxon>
        <taxon>Zymoseptoria</taxon>
    </lineage>
</organism>
<feature type="non-terminal residue" evidence="1">
    <location>
        <position position="1"/>
    </location>
</feature>
<dbReference type="EMBL" id="LAFY01004794">
    <property type="protein sequence ID" value="KJX92896.1"/>
    <property type="molecule type" value="Genomic_DNA"/>
</dbReference>